<keyword evidence="2" id="KW-1133">Transmembrane helix</keyword>
<name>A0AAW0GBB3_9APHY</name>
<keyword evidence="4" id="KW-1185">Reference proteome</keyword>
<sequence>MLLYQYLLTGALALVGVFNSFIQSSVTLYNYSAFDLVFELPVLAYFVVRHASLSDFNTPIGIFSNSASDQCSWGIPGLLALRPVSLPPSVIPRTTQALAAYRPEGTGLASTGTAGDNASSTPCSPWEDEVTIDLSLLPIDFVLERRKLCTRRTWSMAAMVYFLKLYLSLAEAALVLLVIYLADQAINHREFELQVDFSELFPMATATQSDDQPKDVVVEATVCIERILMSASAVMNDSKSFDDAVFLDARSTMDDVESLDETAYFGMPSVEKTLVEQSIAVAPTPKDDTPAGSPIQEPIDTSSEHGEEELDAEIPFSDSESDIDIADIDWTQPKWAEVMDKIRAIRAQSPLSSPVLGMDAAVYDMYRDHRDDDYVTDEDVYNTDDAVSDRDDDVYNPYDAASDRDDLSPPLSPACSDISTISMAEDYAWAPRPTSPFPDSFWEELDAVYLRPLDDGLLAKYFPNSESSSSDMAQTPVLEYAEPTAEHQDRDDTQPELYHNDALATLDETDTSDAPAAVPSELDLSPPLSPANSEMSAASMLSDCAVPSELSWDEISAAGKESSYDGLPSEYLPPSESASSLSDMAEASELLYACQSVEQQNEHDSQADVPEALDIMDASLDVPSLESVAQTLFDQSIPAVLEPSDEVPIEVSPEASFLPTLESKDPLLTEERPLFSLDSAICSFDDSLLEPSDKASAGPIETLPEDSSLPTVEFKDSLLAAERPPFSLDSALCSFDSNLKNEAAPFSPGCDNSLPLEDLGLTAKTLLNEEFPLVSKSLDELSFGPLSAPSLPTLAAASVKHEK</sequence>
<evidence type="ECO:0000313" key="4">
    <source>
        <dbReference type="Proteomes" id="UP001385951"/>
    </source>
</evidence>
<protein>
    <submittedName>
        <fullName evidence="3">Uncharacterized protein</fullName>
    </submittedName>
</protein>
<dbReference type="Proteomes" id="UP001385951">
    <property type="component" value="Unassembled WGS sequence"/>
</dbReference>
<feature type="region of interest" description="Disordered" evidence="1">
    <location>
        <begin position="283"/>
        <end position="318"/>
    </location>
</feature>
<proteinExistence type="predicted"/>
<gene>
    <name evidence="3" type="ORF">QCA50_005817</name>
</gene>
<evidence type="ECO:0000256" key="2">
    <source>
        <dbReference type="SAM" id="Phobius"/>
    </source>
</evidence>
<dbReference type="EMBL" id="JASBNA010000006">
    <property type="protein sequence ID" value="KAK7690718.1"/>
    <property type="molecule type" value="Genomic_DNA"/>
</dbReference>
<reference evidence="3 4" key="1">
    <citation type="submission" date="2022-09" db="EMBL/GenBank/DDBJ databases">
        <authorList>
            <person name="Palmer J.M."/>
        </authorList>
    </citation>
    <scope>NUCLEOTIDE SEQUENCE [LARGE SCALE GENOMIC DNA]</scope>
    <source>
        <strain evidence="3 4">DSM 7382</strain>
    </source>
</reference>
<evidence type="ECO:0000313" key="3">
    <source>
        <dbReference type="EMBL" id="KAK7690718.1"/>
    </source>
</evidence>
<feature type="region of interest" description="Disordered" evidence="1">
    <location>
        <begin position="509"/>
        <end position="536"/>
    </location>
</feature>
<evidence type="ECO:0000256" key="1">
    <source>
        <dbReference type="SAM" id="MobiDB-lite"/>
    </source>
</evidence>
<feature type="region of interest" description="Disordered" evidence="1">
    <location>
        <begin position="560"/>
        <end position="583"/>
    </location>
</feature>
<feature type="transmembrane region" description="Helical" evidence="2">
    <location>
        <begin position="161"/>
        <end position="182"/>
    </location>
</feature>
<organism evidence="3 4">
    <name type="scientific">Cerrena zonata</name>
    <dbReference type="NCBI Taxonomy" id="2478898"/>
    <lineage>
        <taxon>Eukaryota</taxon>
        <taxon>Fungi</taxon>
        <taxon>Dikarya</taxon>
        <taxon>Basidiomycota</taxon>
        <taxon>Agaricomycotina</taxon>
        <taxon>Agaricomycetes</taxon>
        <taxon>Polyporales</taxon>
        <taxon>Cerrenaceae</taxon>
        <taxon>Cerrena</taxon>
    </lineage>
</organism>
<keyword evidence="2" id="KW-0812">Transmembrane</keyword>
<accession>A0AAW0GBB3</accession>
<comment type="caution">
    <text evidence="3">The sequence shown here is derived from an EMBL/GenBank/DDBJ whole genome shotgun (WGS) entry which is preliminary data.</text>
</comment>
<keyword evidence="2" id="KW-0472">Membrane</keyword>
<dbReference type="AlphaFoldDB" id="A0AAW0GBB3"/>